<proteinExistence type="predicted"/>
<evidence type="ECO:0000313" key="1">
    <source>
        <dbReference type="EMBL" id="GBN31892.1"/>
    </source>
</evidence>
<dbReference type="EMBL" id="BGPR01008150">
    <property type="protein sequence ID" value="GBN31892.1"/>
    <property type="molecule type" value="Genomic_DNA"/>
</dbReference>
<sequence>MHVARDYEHSKSWILQYDKAPARKSLLVSIYRSCSGTSRTRVFPDLAPCDFFYGWRFYLRNNDSRVRSAATKSLERLAKTVKLTNLHLHLYTDDGKRG</sequence>
<protein>
    <submittedName>
        <fullName evidence="1">Uncharacterized protein</fullName>
    </submittedName>
</protein>
<accession>A0A4Y2MZ87</accession>
<keyword evidence="2" id="KW-1185">Reference proteome</keyword>
<evidence type="ECO:0000313" key="2">
    <source>
        <dbReference type="Proteomes" id="UP000499080"/>
    </source>
</evidence>
<reference evidence="1 2" key="1">
    <citation type="journal article" date="2019" name="Sci. Rep.">
        <title>Orb-weaving spider Araneus ventricosus genome elucidates the spidroin gene catalogue.</title>
        <authorList>
            <person name="Kono N."/>
            <person name="Nakamura H."/>
            <person name="Ohtoshi R."/>
            <person name="Moran D.A.P."/>
            <person name="Shinohara A."/>
            <person name="Yoshida Y."/>
            <person name="Fujiwara M."/>
            <person name="Mori M."/>
            <person name="Tomita M."/>
            <person name="Arakawa K."/>
        </authorList>
    </citation>
    <scope>NUCLEOTIDE SEQUENCE [LARGE SCALE GENOMIC DNA]</scope>
</reference>
<dbReference type="Proteomes" id="UP000499080">
    <property type="component" value="Unassembled WGS sequence"/>
</dbReference>
<dbReference type="AlphaFoldDB" id="A0A4Y2MZ87"/>
<name>A0A4Y2MZ87_ARAVE</name>
<comment type="caution">
    <text evidence="1">The sequence shown here is derived from an EMBL/GenBank/DDBJ whole genome shotgun (WGS) entry which is preliminary data.</text>
</comment>
<organism evidence="1 2">
    <name type="scientific">Araneus ventricosus</name>
    <name type="common">Orbweaver spider</name>
    <name type="synonym">Epeira ventricosa</name>
    <dbReference type="NCBI Taxonomy" id="182803"/>
    <lineage>
        <taxon>Eukaryota</taxon>
        <taxon>Metazoa</taxon>
        <taxon>Ecdysozoa</taxon>
        <taxon>Arthropoda</taxon>
        <taxon>Chelicerata</taxon>
        <taxon>Arachnida</taxon>
        <taxon>Araneae</taxon>
        <taxon>Araneomorphae</taxon>
        <taxon>Entelegynae</taxon>
        <taxon>Araneoidea</taxon>
        <taxon>Araneidae</taxon>
        <taxon>Araneus</taxon>
    </lineage>
</organism>
<gene>
    <name evidence="1" type="ORF">AVEN_128455_1</name>
</gene>